<keyword evidence="1" id="KW-0732">Signal</keyword>
<dbReference type="Gene3D" id="2.60.120.260">
    <property type="entry name" value="Galactose-binding domain-like"/>
    <property type="match status" value="1"/>
</dbReference>
<dbReference type="RefSeq" id="WP_167076656.1">
    <property type="nucleotide sequence ID" value="NZ_VVIW01000005.1"/>
</dbReference>
<reference evidence="2 3" key="1">
    <citation type="submission" date="2019-09" db="EMBL/GenBank/DDBJ databases">
        <title>Taxonomy of Antarctic Massilia spp.: description of Massilia rubra sp. nov., Massilia aquatica sp. nov., Massilia mucilaginosa sp. nov., Massilia frigida sp. nov. isolated from streams, lakes and regoliths.</title>
        <authorList>
            <person name="Holochova P."/>
            <person name="Sedlacek I."/>
            <person name="Kralova S."/>
            <person name="Maslanova I."/>
            <person name="Busse H.-J."/>
            <person name="Stankova E."/>
            <person name="Vrbovska V."/>
            <person name="Kovarovic V."/>
            <person name="Bartak M."/>
            <person name="Svec P."/>
            <person name="Pantucek R."/>
        </authorList>
    </citation>
    <scope>NUCLEOTIDE SEQUENCE [LARGE SCALE GENOMIC DNA]</scope>
    <source>
        <strain evidence="2 3">CCM 8693</strain>
    </source>
</reference>
<dbReference type="Proteomes" id="UP000819052">
    <property type="component" value="Unassembled WGS sequence"/>
</dbReference>
<feature type="chain" id="PRO_5046796241" evidence="1">
    <location>
        <begin position="33"/>
        <end position="879"/>
    </location>
</feature>
<name>A0ABX0M8R8_9BURK</name>
<feature type="signal peptide" evidence="1">
    <location>
        <begin position="1"/>
        <end position="32"/>
    </location>
</feature>
<evidence type="ECO:0000256" key="1">
    <source>
        <dbReference type="SAM" id="SignalP"/>
    </source>
</evidence>
<evidence type="ECO:0000313" key="2">
    <source>
        <dbReference type="EMBL" id="NHZ40860.1"/>
    </source>
</evidence>
<dbReference type="SUPFAM" id="SSF50998">
    <property type="entry name" value="Quinoprotein alcohol dehydrogenase-like"/>
    <property type="match status" value="1"/>
</dbReference>
<organism evidence="2 3">
    <name type="scientific">Massilia aquatica</name>
    <dbReference type="NCBI Taxonomy" id="2609000"/>
    <lineage>
        <taxon>Bacteria</taxon>
        <taxon>Pseudomonadati</taxon>
        <taxon>Pseudomonadota</taxon>
        <taxon>Betaproteobacteria</taxon>
        <taxon>Burkholderiales</taxon>
        <taxon>Oxalobacteraceae</taxon>
        <taxon>Telluria group</taxon>
        <taxon>Massilia</taxon>
    </lineage>
</organism>
<keyword evidence="3" id="KW-1185">Reference proteome</keyword>
<protein>
    <submittedName>
        <fullName evidence="2">Uncharacterized protein</fullName>
    </submittedName>
</protein>
<proteinExistence type="predicted"/>
<evidence type="ECO:0000313" key="3">
    <source>
        <dbReference type="Proteomes" id="UP000819052"/>
    </source>
</evidence>
<accession>A0ABX0M8R8</accession>
<dbReference type="InterPro" id="IPR011047">
    <property type="entry name" value="Quinoprotein_ADH-like_sf"/>
</dbReference>
<gene>
    <name evidence="2" type="ORF">F1609_11930</name>
</gene>
<sequence length="879" mass="94534">MKRRSLPSRLPKLRIAAFAPLTVLLSMPFAYAATNLGLSNGTFDAGIDPWIASKNLTWGSTGATACGATRCLQLKLDNGITETATDEVKNILPGQFIAASAMMKRDAISGQDDMALGIEFYDSNKGLISTGTRWSYLTGPAKTWGSVKVSAIAPAGTATVKVVVRGKATSEVTAYVDNVVMSKIALEDKGQQAFAARVSAAAIDSNTLYVAANGNPAKFAYYRVSDGKIYNEFKLGNEDVWSMVVGADSAAYFGTASGKLYRYAYMTDPAPQKIWEFKKAVSGTRTIWSLKTGPEKCIYGGLAPDKEKDDKENTKTDGFKYCPGKGVTMLNLPTKNGVTATGYHVRSLAVDSGETAIPGTVYWGMGNPARLYKSAVDGSGLTDLMRIDPAKDYAYYTDFIKNPDPLKNRLFVRLTGKSNDTVVLDTKGESAGNAVANINSIGISALSPSCNSTVSPSPCRNTVFYTKDLGTGGSKEGTHLSSYRVDTGEETSLAIQMSAAAAFAYAPFDAPTKLVSVLREPVLDKGKIVRFNLPDLYTPVNDATRESTDFDAPMTASGIRTFAVHNGKTYSSGFVNGAIGIGDGTANPPVVVPEHLQAEGMAILGGNLYIGGYPGAVIKSFPLKPDGLLGEGKTVSDQLGTIYGQNRPFAMLAMEATTSGEADRLVIATVPKKDEQGALAMYSVGALSPWNVMKEPFTGHSILALARIDDVVYGGTSVWRDIDNQKSPGFAKLFTFEPKSLAIKKVEFKGLVTETSWDKRAITALLKVNRQIWILAEDTVLIYDHDTKEVVKKLKIGSGFSYELFNIAWNAGSMVESNGYVYFSATDPDRTSIYRVNISRPESIETVRTGASGTLKADANGNIYFINEDRVMKYNMALQ</sequence>
<comment type="caution">
    <text evidence="2">The sequence shown here is derived from an EMBL/GenBank/DDBJ whole genome shotgun (WGS) entry which is preliminary data.</text>
</comment>
<dbReference type="EMBL" id="VVIW01000005">
    <property type="protein sequence ID" value="NHZ40860.1"/>
    <property type="molecule type" value="Genomic_DNA"/>
</dbReference>